<dbReference type="EMBL" id="CP047895">
    <property type="protein sequence ID" value="QHL90780.1"/>
    <property type="molecule type" value="Genomic_DNA"/>
</dbReference>
<keyword evidence="2" id="KW-1185">Reference proteome</keyword>
<evidence type="ECO:0000313" key="1">
    <source>
        <dbReference type="EMBL" id="QHL90780.1"/>
    </source>
</evidence>
<name>A0A7Z2S562_9SPHN</name>
<dbReference type="AlphaFoldDB" id="A0A7Z2S562"/>
<sequence>MVDGMAMTEDEQTRLRARTAGIVPFWAMAKTPALTGDRKDDFPALISAANVVAEEARLALHRWIEAARRSGMSWSEVGEVLGISKQAAQQRFRSPGDPGAEAAAAGGDDGIEHVRIGATAFNELAILEAEGRKGMELLRTGALHLVFRRTGQCWEYCRTLGRAPEGGWTHVSTWFPFHYYKRAIG</sequence>
<protein>
    <submittedName>
        <fullName evidence="1">Uncharacterized protein</fullName>
    </submittedName>
</protein>
<evidence type="ECO:0000313" key="2">
    <source>
        <dbReference type="Proteomes" id="UP000464468"/>
    </source>
</evidence>
<gene>
    <name evidence="1" type="ORF">GVO57_07955</name>
</gene>
<dbReference type="KEGG" id="schy:GVO57_07955"/>
<organism evidence="1 2">
    <name type="scientific">Sphingomonas changnyeongensis</name>
    <dbReference type="NCBI Taxonomy" id="2698679"/>
    <lineage>
        <taxon>Bacteria</taxon>
        <taxon>Pseudomonadati</taxon>
        <taxon>Pseudomonadota</taxon>
        <taxon>Alphaproteobacteria</taxon>
        <taxon>Sphingomonadales</taxon>
        <taxon>Sphingomonadaceae</taxon>
        <taxon>Sphingomonas</taxon>
    </lineage>
</organism>
<dbReference type="Proteomes" id="UP000464468">
    <property type="component" value="Chromosome"/>
</dbReference>
<proteinExistence type="predicted"/>
<reference evidence="1 2" key="1">
    <citation type="submission" date="2020-01" db="EMBL/GenBank/DDBJ databases">
        <title>Sphingomonas sp. C33 whole genome sequece.</title>
        <authorList>
            <person name="Park C."/>
        </authorList>
    </citation>
    <scope>NUCLEOTIDE SEQUENCE [LARGE SCALE GENOMIC DNA]</scope>
    <source>
        <strain evidence="1 2">C33</strain>
    </source>
</reference>
<accession>A0A7Z2S562</accession>